<dbReference type="PANTHER" id="PTHR12308">
    <property type="entry name" value="ANOCTAMIN"/>
    <property type="match status" value="1"/>
</dbReference>
<dbReference type="GO" id="GO:0016020">
    <property type="term" value="C:membrane"/>
    <property type="evidence" value="ECO:0007669"/>
    <property type="project" value="UniProtKB-SubCell"/>
</dbReference>
<feature type="compositionally biased region" description="Polar residues" evidence="7">
    <location>
        <begin position="986"/>
        <end position="1001"/>
    </location>
</feature>
<feature type="compositionally biased region" description="Basic and acidic residues" evidence="7">
    <location>
        <begin position="712"/>
        <end position="726"/>
    </location>
</feature>
<evidence type="ECO:0000256" key="2">
    <source>
        <dbReference type="ARBA" id="ARBA00009671"/>
    </source>
</evidence>
<feature type="compositionally biased region" description="Basic and acidic residues" evidence="7">
    <location>
        <begin position="913"/>
        <end position="950"/>
    </location>
</feature>
<protein>
    <recommendedName>
        <fullName evidence="6">Anoctamin</fullName>
    </recommendedName>
</protein>
<evidence type="ECO:0000313" key="9">
    <source>
        <dbReference type="EMBL" id="KAL1022848.1"/>
    </source>
</evidence>
<feature type="compositionally biased region" description="Acidic residues" evidence="7">
    <location>
        <begin position="586"/>
        <end position="595"/>
    </location>
</feature>
<keyword evidence="3 6" id="KW-0812">Transmembrane</keyword>
<feature type="transmembrane region" description="Helical" evidence="6">
    <location>
        <begin position="377"/>
        <end position="402"/>
    </location>
</feature>
<feature type="domain" description="Anoctamin transmembrane" evidence="8">
    <location>
        <begin position="260"/>
        <end position="520"/>
    </location>
</feature>
<dbReference type="InterPro" id="IPR007632">
    <property type="entry name" value="Anoctamin"/>
</dbReference>
<feature type="compositionally biased region" description="Polar residues" evidence="7">
    <location>
        <begin position="1046"/>
        <end position="1056"/>
    </location>
</feature>
<proteinExistence type="inferred from homology"/>
<feature type="region of interest" description="Disordered" evidence="7">
    <location>
        <begin position="896"/>
        <end position="969"/>
    </location>
</feature>
<keyword evidence="10" id="KW-1185">Reference proteome</keyword>
<feature type="region of interest" description="Disordered" evidence="7">
    <location>
        <begin position="550"/>
        <end position="613"/>
    </location>
</feature>
<comment type="similarity">
    <text evidence="2 6">Belongs to the anoctamin family.</text>
</comment>
<evidence type="ECO:0000313" key="10">
    <source>
        <dbReference type="Proteomes" id="UP001557470"/>
    </source>
</evidence>
<comment type="subcellular location">
    <subcellularLocation>
        <location evidence="1 6">Membrane</location>
        <topology evidence="1 6">Multi-pass membrane protein</topology>
    </subcellularLocation>
</comment>
<reference evidence="9 10" key="1">
    <citation type="submission" date="2024-06" db="EMBL/GenBank/DDBJ databases">
        <authorList>
            <person name="Pan Q."/>
            <person name="Wen M."/>
            <person name="Jouanno E."/>
            <person name="Zahm M."/>
            <person name="Klopp C."/>
            <person name="Cabau C."/>
            <person name="Louis A."/>
            <person name="Berthelot C."/>
            <person name="Parey E."/>
            <person name="Roest Crollius H."/>
            <person name="Montfort J."/>
            <person name="Robinson-Rechavi M."/>
            <person name="Bouchez O."/>
            <person name="Lampietro C."/>
            <person name="Lopez Roques C."/>
            <person name="Donnadieu C."/>
            <person name="Postlethwait J."/>
            <person name="Bobe J."/>
            <person name="Verreycken H."/>
            <person name="Guiguen Y."/>
        </authorList>
    </citation>
    <scope>NUCLEOTIDE SEQUENCE [LARGE SCALE GENOMIC DNA]</scope>
    <source>
        <strain evidence="9">Up_M1</strain>
        <tissue evidence="9">Testis</tissue>
    </source>
</reference>
<evidence type="ECO:0000256" key="7">
    <source>
        <dbReference type="SAM" id="MobiDB-lite"/>
    </source>
</evidence>
<feature type="domain" description="Anoctamin transmembrane" evidence="8">
    <location>
        <begin position="716"/>
        <end position="886"/>
    </location>
</feature>
<gene>
    <name evidence="9" type="ORF">UPYG_G00033260</name>
</gene>
<sequence length="1125" mass="126956">MPETGATGAAAAAAASSSSSESSGSTTEGSRHRHRSQGEGEKTDQCAPASQQTSSGVLDKLFGRRLLQAGRYIMSHKSWMKTVPTENCDVLMTFSDRTDDHTLLWLLNHMRLGIPELIIQIRHHKRTRAHAFFVTATYENLLRGAEELSLRKSVKPEFGGGTRSFSCEEDYIYENIESELCFFTSQERQSIIKYWLDNLRAKHGECLHNLQFLEGQPIIPELRARGVIKQVFPLHEQRILSQLMKSWVQAVCEKQPLDDIHDYFGVKIAMYFAWLGFYTTSMLYPAVIGFVLWILTESDQTSRDICCVVFALFNVVWATLFLERWKRRGAELAYKWGTLDTPNESLEEPRPQFRGVKRCSPITGSEEFYYPPWRRRVFRWLVSLPICLLCLCFVFLVMLICFELQEFVMGIKEVPRLARFIPKIMLAITVTACDEVYRKIACWLNDMENYRLQSAYEKNLIIKMVLFQFVNSYLSLFYIGFYLKDMDRLKEMLATLLIIRQFFQNVKEVLQPYLYERHKLGELTLRGVWDLLLTALLKYCRLAAGKAEASPTDQDIPGLGLVGTRPGMGQPDRREKKCLNGGCGVSEEEEGEREEGDSGRFSEGENEESSESLIDCGLKLRKVSFIEKLDRRSSSSPCVPTMEDNFLEEGSPTMVEKGMDPASVFETYDEDEDNGVAEAKDMGPLANEGTAAAPLPSGPDGTLTVRHRRTQRSFERADSKNKRDSWIDPPEELESNSLAQAEIESCMQTYEDTFQDYQEMFVQFGYVVLFSSAFPLAAMCALINNIIEIRSDAFKLCTGLQRPFGQRVDSIGQWQTVMEAMGLIAIIVNCYLIGQCGQLQRLFPWLSPEMAIISIVILEHFAILLKYIIHVAIPDIPGWVGEEMAKLDYQRREAFKKHERQAQQHYQQLQRRKREDEERQRQAEHQARREREKDEGKEPSGGEHHHDKSHGGKSRSGGGGDKPKRPSSLLANNNVMKLKQIIPLQSKFSSGTARSPQSPTGNEPKLPGFLSFKFLKSPENKKEAAAAAAATSTNTATTATAPGGNQERSQSPSKSFNPGKLFNFGKSEGGSCVNGSQFPRPGEGTHGSDKQLSKSDLNGVPDEIPSPGRDVGENGHHIDSSDPKV</sequence>
<dbReference type="Proteomes" id="UP001557470">
    <property type="component" value="Unassembled WGS sequence"/>
</dbReference>
<comment type="caution">
    <text evidence="9">The sequence shown here is derived from an EMBL/GenBank/DDBJ whole genome shotgun (WGS) entry which is preliminary data.</text>
</comment>
<feature type="transmembrane region" description="Helical" evidence="6">
    <location>
        <begin position="271"/>
        <end position="293"/>
    </location>
</feature>
<comment type="caution">
    <text evidence="6">Lacks conserved residue(s) required for the propagation of feature annotation.</text>
</comment>
<feature type="transmembrane region" description="Helical" evidence="6">
    <location>
        <begin position="305"/>
        <end position="322"/>
    </location>
</feature>
<evidence type="ECO:0000256" key="4">
    <source>
        <dbReference type="ARBA" id="ARBA00022989"/>
    </source>
</evidence>
<evidence type="ECO:0000259" key="8">
    <source>
        <dbReference type="Pfam" id="PF04547"/>
    </source>
</evidence>
<name>A0ABD0XN98_UMBPY</name>
<evidence type="ECO:0000256" key="1">
    <source>
        <dbReference type="ARBA" id="ARBA00004141"/>
    </source>
</evidence>
<evidence type="ECO:0000256" key="5">
    <source>
        <dbReference type="ARBA" id="ARBA00023136"/>
    </source>
</evidence>
<dbReference type="EMBL" id="JAGEUA010000001">
    <property type="protein sequence ID" value="KAL1022848.1"/>
    <property type="molecule type" value="Genomic_DNA"/>
</dbReference>
<feature type="transmembrane region" description="Helical" evidence="6">
    <location>
        <begin position="850"/>
        <end position="869"/>
    </location>
</feature>
<feature type="compositionally biased region" description="Low complexity" evidence="7">
    <location>
        <begin position="1025"/>
        <end position="1041"/>
    </location>
</feature>
<feature type="region of interest" description="Disordered" evidence="7">
    <location>
        <begin position="986"/>
        <end position="1125"/>
    </location>
</feature>
<dbReference type="Pfam" id="PF04547">
    <property type="entry name" value="Anoctamin"/>
    <property type="match status" value="2"/>
</dbReference>
<feature type="region of interest" description="Disordered" evidence="7">
    <location>
        <begin position="1"/>
        <end position="53"/>
    </location>
</feature>
<feature type="region of interest" description="Disordered" evidence="7">
    <location>
        <begin position="679"/>
        <end position="730"/>
    </location>
</feature>
<feature type="compositionally biased region" description="Low complexity" evidence="7">
    <location>
        <begin position="1"/>
        <end position="28"/>
    </location>
</feature>
<dbReference type="PANTHER" id="PTHR12308:SF33">
    <property type="entry name" value="ANOCTAMIN"/>
    <property type="match status" value="1"/>
</dbReference>
<feature type="transmembrane region" description="Helical" evidence="6">
    <location>
        <begin position="460"/>
        <end position="483"/>
    </location>
</feature>
<dbReference type="InterPro" id="IPR049452">
    <property type="entry name" value="Anoctamin_TM"/>
</dbReference>
<dbReference type="AlphaFoldDB" id="A0ABD0XN98"/>
<feature type="transmembrane region" description="Helical" evidence="6">
    <location>
        <begin position="764"/>
        <end position="787"/>
    </location>
</feature>
<keyword evidence="4 6" id="KW-1133">Transmembrane helix</keyword>
<organism evidence="9 10">
    <name type="scientific">Umbra pygmaea</name>
    <name type="common">Eastern mudminnow</name>
    <dbReference type="NCBI Taxonomy" id="75934"/>
    <lineage>
        <taxon>Eukaryota</taxon>
        <taxon>Metazoa</taxon>
        <taxon>Chordata</taxon>
        <taxon>Craniata</taxon>
        <taxon>Vertebrata</taxon>
        <taxon>Euteleostomi</taxon>
        <taxon>Actinopterygii</taxon>
        <taxon>Neopterygii</taxon>
        <taxon>Teleostei</taxon>
        <taxon>Protacanthopterygii</taxon>
        <taxon>Esociformes</taxon>
        <taxon>Umbridae</taxon>
        <taxon>Umbra</taxon>
    </lineage>
</organism>
<feature type="transmembrane region" description="Helical" evidence="6">
    <location>
        <begin position="816"/>
        <end position="834"/>
    </location>
</feature>
<evidence type="ECO:0000256" key="6">
    <source>
        <dbReference type="RuleBase" id="RU280814"/>
    </source>
</evidence>
<accession>A0ABD0XN98</accession>
<keyword evidence="5 6" id="KW-0472">Membrane</keyword>
<feature type="compositionally biased region" description="Basic and acidic residues" evidence="7">
    <location>
        <begin position="1110"/>
        <end position="1125"/>
    </location>
</feature>
<evidence type="ECO:0000256" key="3">
    <source>
        <dbReference type="ARBA" id="ARBA00022692"/>
    </source>
</evidence>